<name>A0A919T193_9ACTN</name>
<dbReference type="Proteomes" id="UP000680865">
    <property type="component" value="Unassembled WGS sequence"/>
</dbReference>
<reference evidence="2" key="1">
    <citation type="submission" date="2021-03" db="EMBL/GenBank/DDBJ databases">
        <title>Whole genome shotgun sequence of Actinoplanes consettensis NBRC 14913.</title>
        <authorList>
            <person name="Komaki H."/>
            <person name="Tamura T."/>
        </authorList>
    </citation>
    <scope>NUCLEOTIDE SEQUENCE</scope>
    <source>
        <strain evidence="2">NBRC 14913</strain>
    </source>
</reference>
<evidence type="ECO:0000256" key="1">
    <source>
        <dbReference type="SAM" id="Phobius"/>
    </source>
</evidence>
<feature type="transmembrane region" description="Helical" evidence="1">
    <location>
        <begin position="82"/>
        <end position="107"/>
    </location>
</feature>
<keyword evidence="1" id="KW-0812">Transmembrane</keyword>
<proteinExistence type="predicted"/>
<accession>A0A919T193</accession>
<comment type="caution">
    <text evidence="2">The sequence shown here is derived from an EMBL/GenBank/DDBJ whole genome shotgun (WGS) entry which is preliminary data.</text>
</comment>
<feature type="transmembrane region" description="Helical" evidence="1">
    <location>
        <begin position="54"/>
        <end position="76"/>
    </location>
</feature>
<dbReference type="AlphaFoldDB" id="A0A919T193"/>
<evidence type="ECO:0000313" key="3">
    <source>
        <dbReference type="Proteomes" id="UP000680865"/>
    </source>
</evidence>
<dbReference type="EMBL" id="BOQP01000052">
    <property type="protein sequence ID" value="GIM82625.1"/>
    <property type="molecule type" value="Genomic_DNA"/>
</dbReference>
<gene>
    <name evidence="2" type="ORF">Aco04nite_82450</name>
</gene>
<organism evidence="2 3">
    <name type="scientific">Winogradskya consettensis</name>
    <dbReference type="NCBI Taxonomy" id="113560"/>
    <lineage>
        <taxon>Bacteria</taxon>
        <taxon>Bacillati</taxon>
        <taxon>Actinomycetota</taxon>
        <taxon>Actinomycetes</taxon>
        <taxon>Micromonosporales</taxon>
        <taxon>Micromonosporaceae</taxon>
        <taxon>Winogradskya</taxon>
    </lineage>
</organism>
<keyword evidence="1" id="KW-0472">Membrane</keyword>
<keyword evidence="3" id="KW-1185">Reference proteome</keyword>
<keyword evidence="1" id="KW-1133">Transmembrane helix</keyword>
<protein>
    <submittedName>
        <fullName evidence="2">Uncharacterized protein</fullName>
    </submittedName>
</protein>
<evidence type="ECO:0000313" key="2">
    <source>
        <dbReference type="EMBL" id="GIM82625.1"/>
    </source>
</evidence>
<sequence>MDQPPRICSPALGTARRKERYHMQDNQRFDKRLAQLEQLHWKSPKHEVNRVKQVAVGAGLIFFSALQLVGVVWLWTHGRFGVLMSFLGVLATIGIVWSAKAGVELILGPQRPNSRRNQRALAEAREIVDTDEWLIVMNGGQPPRADRNR</sequence>